<organism evidence="1 2">
    <name type="scientific">Brassica cretica</name>
    <name type="common">Mustard</name>
    <dbReference type="NCBI Taxonomy" id="69181"/>
    <lineage>
        <taxon>Eukaryota</taxon>
        <taxon>Viridiplantae</taxon>
        <taxon>Streptophyta</taxon>
        <taxon>Embryophyta</taxon>
        <taxon>Tracheophyta</taxon>
        <taxon>Spermatophyta</taxon>
        <taxon>Magnoliopsida</taxon>
        <taxon>eudicotyledons</taxon>
        <taxon>Gunneridae</taxon>
        <taxon>Pentapetalae</taxon>
        <taxon>rosids</taxon>
        <taxon>malvids</taxon>
        <taxon>Brassicales</taxon>
        <taxon>Brassicaceae</taxon>
        <taxon>Brassiceae</taxon>
        <taxon>Brassica</taxon>
    </lineage>
</organism>
<sequence>MAISMAISVIATTVPTTRCLPSHTTVIYHRSINFSDQKEKYEEEEERESKKELANKKAAHMSFVLKPPVGGGLRDLTKKPVQLALVS</sequence>
<dbReference type="EMBL" id="QGKW02002228">
    <property type="protein sequence ID" value="KAF2535921.1"/>
    <property type="molecule type" value="Genomic_DNA"/>
</dbReference>
<dbReference type="AlphaFoldDB" id="A0A8S9FS06"/>
<proteinExistence type="predicted"/>
<gene>
    <name evidence="1" type="ORF">F2Q68_00020132</name>
</gene>
<protein>
    <submittedName>
        <fullName evidence="1">Uncharacterized protein</fullName>
    </submittedName>
</protein>
<evidence type="ECO:0000313" key="1">
    <source>
        <dbReference type="EMBL" id="KAF2535921.1"/>
    </source>
</evidence>
<reference evidence="1" key="1">
    <citation type="submission" date="2019-12" db="EMBL/GenBank/DDBJ databases">
        <title>Genome sequencing and annotation of Brassica cretica.</title>
        <authorList>
            <person name="Studholme D.J."/>
            <person name="Sarris P.F."/>
        </authorList>
    </citation>
    <scope>NUCLEOTIDE SEQUENCE</scope>
    <source>
        <strain evidence="1">PFS-001/15</strain>
        <tissue evidence="1">Leaf</tissue>
    </source>
</reference>
<comment type="caution">
    <text evidence="1">The sequence shown here is derived from an EMBL/GenBank/DDBJ whole genome shotgun (WGS) entry which is preliminary data.</text>
</comment>
<name>A0A8S9FS06_BRACR</name>
<dbReference type="Proteomes" id="UP000712281">
    <property type="component" value="Unassembled WGS sequence"/>
</dbReference>
<evidence type="ECO:0000313" key="2">
    <source>
        <dbReference type="Proteomes" id="UP000712281"/>
    </source>
</evidence>
<accession>A0A8S9FS06</accession>